<dbReference type="PANTHER" id="PTHR16950:SF16">
    <property type="entry name" value="ZINC TRANSPORTER ZIP13"/>
    <property type="match status" value="1"/>
</dbReference>
<keyword evidence="8" id="KW-1185">Reference proteome</keyword>
<evidence type="ECO:0000313" key="7">
    <source>
        <dbReference type="EMBL" id="KAJ4460866.1"/>
    </source>
</evidence>
<dbReference type="Pfam" id="PF02535">
    <property type="entry name" value="Zip"/>
    <property type="match status" value="2"/>
</dbReference>
<gene>
    <name evidence="7" type="ORF">PAPYR_2698</name>
</gene>
<keyword evidence="2 6" id="KW-0812">Transmembrane</keyword>
<sequence length="423" mass="44491">MARLETWQAALWILGSSILFALIGFVGLITLCFPPASRPAFSRALLAFASGSLVGGSIFTLIPESLETIGQEWTIPLVGVGFMFFYFLEIVVNYFLDRSQRRKSEALDIEVPQPRSPLVGPQQRDISCPPPVDPLPPSQARPRYPTCITPSLSIPVSERIDQPCTCAECAPTFTTSEGTALSPRSNQPSLPAPPSFGAPCCCVLHDGRPTETPLTSGSTIPATTVCPAHELGAGLSSPALEALASSDETKEPPAKADPAGPRTTCDPKGLPPGGDERLPHEAAEQKARSLSAMAWLNIIGDSLHNFLDGVAVGSTFVVDLRTGILVWLVAAMHEIPQELGDFGWSVRKAATWNVLAQCFFILGAAQPGHLNGRRAGLLRAHHGGQLPVPGGLGHAARGAPHGQPAGRHGLLGLCALGGASSTP</sequence>
<feature type="transmembrane region" description="Helical" evidence="6">
    <location>
        <begin position="45"/>
        <end position="62"/>
    </location>
</feature>
<reference evidence="7" key="1">
    <citation type="journal article" date="2022" name="bioRxiv">
        <title>Genomics of Preaxostyla Flagellates Illuminates Evolutionary Transitions and the Path Towards Mitochondrial Loss.</title>
        <authorList>
            <person name="Novak L.V.F."/>
            <person name="Treitli S.C."/>
            <person name="Pyrih J."/>
            <person name="Halakuc P."/>
            <person name="Pipaliya S.V."/>
            <person name="Vacek V."/>
            <person name="Brzon O."/>
            <person name="Soukal P."/>
            <person name="Eme L."/>
            <person name="Dacks J.B."/>
            <person name="Karnkowska A."/>
            <person name="Elias M."/>
            <person name="Hampl V."/>
        </authorList>
    </citation>
    <scope>NUCLEOTIDE SEQUENCE</scope>
    <source>
        <strain evidence="7">RCP-MX</strain>
    </source>
</reference>
<proteinExistence type="predicted"/>
<evidence type="ECO:0000256" key="5">
    <source>
        <dbReference type="SAM" id="MobiDB-lite"/>
    </source>
</evidence>
<evidence type="ECO:0000256" key="6">
    <source>
        <dbReference type="SAM" id="Phobius"/>
    </source>
</evidence>
<keyword evidence="3 6" id="KW-1133">Transmembrane helix</keyword>
<organism evidence="7 8">
    <name type="scientific">Paratrimastix pyriformis</name>
    <dbReference type="NCBI Taxonomy" id="342808"/>
    <lineage>
        <taxon>Eukaryota</taxon>
        <taxon>Metamonada</taxon>
        <taxon>Preaxostyla</taxon>
        <taxon>Paratrimastigidae</taxon>
        <taxon>Paratrimastix</taxon>
    </lineage>
</organism>
<dbReference type="Proteomes" id="UP001141327">
    <property type="component" value="Unassembled WGS sequence"/>
</dbReference>
<dbReference type="PANTHER" id="PTHR16950">
    <property type="entry name" value="ZINC TRANSPORTER SLC39A7 HISTIDINE-RICH MEMBRANE PROTEIN KE4"/>
    <property type="match status" value="1"/>
</dbReference>
<evidence type="ECO:0000256" key="2">
    <source>
        <dbReference type="ARBA" id="ARBA00022692"/>
    </source>
</evidence>
<keyword evidence="4 6" id="KW-0472">Membrane</keyword>
<feature type="region of interest" description="Disordered" evidence="5">
    <location>
        <begin position="112"/>
        <end position="131"/>
    </location>
</feature>
<feature type="region of interest" description="Disordered" evidence="5">
    <location>
        <begin position="242"/>
        <end position="284"/>
    </location>
</feature>
<feature type="compositionally biased region" description="Basic and acidic residues" evidence="5">
    <location>
        <begin position="274"/>
        <end position="284"/>
    </location>
</feature>
<dbReference type="InterPro" id="IPR003689">
    <property type="entry name" value="ZIP"/>
</dbReference>
<dbReference type="EMBL" id="JAPMOS010000010">
    <property type="protein sequence ID" value="KAJ4460866.1"/>
    <property type="molecule type" value="Genomic_DNA"/>
</dbReference>
<evidence type="ECO:0000256" key="4">
    <source>
        <dbReference type="ARBA" id="ARBA00023136"/>
    </source>
</evidence>
<feature type="transmembrane region" description="Helical" evidence="6">
    <location>
        <begin position="74"/>
        <end position="96"/>
    </location>
</feature>
<protein>
    <submittedName>
        <fullName evidence="7">Solute carrier family 39 (Zinc transporter)</fullName>
    </submittedName>
</protein>
<name>A0ABQ8UQY6_9EUKA</name>
<evidence type="ECO:0000256" key="1">
    <source>
        <dbReference type="ARBA" id="ARBA00004141"/>
    </source>
</evidence>
<feature type="transmembrane region" description="Helical" evidence="6">
    <location>
        <begin position="12"/>
        <end position="33"/>
    </location>
</feature>
<comment type="subcellular location">
    <subcellularLocation>
        <location evidence="1">Membrane</location>
        <topology evidence="1">Multi-pass membrane protein</topology>
    </subcellularLocation>
</comment>
<evidence type="ECO:0000313" key="8">
    <source>
        <dbReference type="Proteomes" id="UP001141327"/>
    </source>
</evidence>
<evidence type="ECO:0000256" key="3">
    <source>
        <dbReference type="ARBA" id="ARBA00022989"/>
    </source>
</evidence>
<comment type="caution">
    <text evidence="7">The sequence shown here is derived from an EMBL/GenBank/DDBJ whole genome shotgun (WGS) entry which is preliminary data.</text>
</comment>
<accession>A0ABQ8UQY6</accession>